<keyword evidence="3" id="KW-1185">Reference proteome</keyword>
<proteinExistence type="predicted"/>
<protein>
    <submittedName>
        <fullName evidence="2">Uncharacterized protein</fullName>
    </submittedName>
</protein>
<dbReference type="Proteomes" id="UP001415857">
    <property type="component" value="Unassembled WGS sequence"/>
</dbReference>
<organism evidence="2 3">
    <name type="scientific">Liquidambar formosana</name>
    <name type="common">Formosan gum</name>
    <dbReference type="NCBI Taxonomy" id="63359"/>
    <lineage>
        <taxon>Eukaryota</taxon>
        <taxon>Viridiplantae</taxon>
        <taxon>Streptophyta</taxon>
        <taxon>Embryophyta</taxon>
        <taxon>Tracheophyta</taxon>
        <taxon>Spermatophyta</taxon>
        <taxon>Magnoliopsida</taxon>
        <taxon>eudicotyledons</taxon>
        <taxon>Gunneridae</taxon>
        <taxon>Pentapetalae</taxon>
        <taxon>Saxifragales</taxon>
        <taxon>Altingiaceae</taxon>
        <taxon>Liquidambar</taxon>
    </lineage>
</organism>
<gene>
    <name evidence="2" type="ORF">L1049_024124</name>
</gene>
<feature type="compositionally biased region" description="Acidic residues" evidence="1">
    <location>
        <begin position="70"/>
        <end position="86"/>
    </location>
</feature>
<comment type="caution">
    <text evidence="2">The sequence shown here is derived from an EMBL/GenBank/DDBJ whole genome shotgun (WGS) entry which is preliminary data.</text>
</comment>
<sequence length="261" mass="30098">MHGRVLGVENRVSSMGRKLCIVEEDVHMMKFYGGEVYNAAWVMSKAFETWHGRGDDGDKDQEEGSTNNEDGNDDEEKVGRDDQEDEVGQCEFDMAVETIERLTHAPFHPPSGEEEEHHEQDDKDFIVDQLTKRVDQLEKEREMEYVIQLGMHIKQGDQADLEAAANCLQQNQFSLTISEAWFVDLIFSSKMVDDEIECGWQILKIEDLRIVGLIFQSSQARGWTWSRFADIKPRKETIEALFLVEEDRDMVSDSDRSSRPD</sequence>
<dbReference type="EMBL" id="JBBPBK010000005">
    <property type="protein sequence ID" value="KAK9284942.1"/>
    <property type="molecule type" value="Genomic_DNA"/>
</dbReference>
<evidence type="ECO:0000313" key="2">
    <source>
        <dbReference type="EMBL" id="KAK9284942.1"/>
    </source>
</evidence>
<reference evidence="2 3" key="1">
    <citation type="journal article" date="2024" name="Plant J.">
        <title>Genome sequences and population genomics reveal climatic adaptation and genomic divergence between two closely related sweetgum species.</title>
        <authorList>
            <person name="Xu W.Q."/>
            <person name="Ren C.Q."/>
            <person name="Zhang X.Y."/>
            <person name="Comes H.P."/>
            <person name="Liu X.H."/>
            <person name="Li Y.G."/>
            <person name="Kettle C.J."/>
            <person name="Jalonen R."/>
            <person name="Gaisberger H."/>
            <person name="Ma Y.Z."/>
            <person name="Qiu Y.X."/>
        </authorList>
    </citation>
    <scope>NUCLEOTIDE SEQUENCE [LARGE SCALE GENOMIC DNA]</scope>
    <source>
        <strain evidence="2">Hangzhou</strain>
    </source>
</reference>
<feature type="region of interest" description="Disordered" evidence="1">
    <location>
        <begin position="52"/>
        <end position="86"/>
    </location>
</feature>
<accession>A0AAP0S085</accession>
<evidence type="ECO:0000256" key="1">
    <source>
        <dbReference type="SAM" id="MobiDB-lite"/>
    </source>
</evidence>
<evidence type="ECO:0000313" key="3">
    <source>
        <dbReference type="Proteomes" id="UP001415857"/>
    </source>
</evidence>
<name>A0AAP0S085_LIQFO</name>
<dbReference type="AlphaFoldDB" id="A0AAP0S085"/>